<accession>A0A8X6LS04</accession>
<name>A0A8X6LS04_TRICU</name>
<reference evidence="1" key="1">
    <citation type="submission" date="2020-07" db="EMBL/GenBank/DDBJ databases">
        <title>Multicomponent nature underlies the extraordinary mechanical properties of spider dragline silk.</title>
        <authorList>
            <person name="Kono N."/>
            <person name="Nakamura H."/>
            <person name="Mori M."/>
            <person name="Yoshida Y."/>
            <person name="Ohtoshi R."/>
            <person name="Malay A.D."/>
            <person name="Moran D.A.P."/>
            <person name="Tomita M."/>
            <person name="Numata K."/>
            <person name="Arakawa K."/>
        </authorList>
    </citation>
    <scope>NUCLEOTIDE SEQUENCE</scope>
</reference>
<dbReference type="Proteomes" id="UP000887116">
    <property type="component" value="Unassembled WGS sequence"/>
</dbReference>
<keyword evidence="2" id="KW-1185">Reference proteome</keyword>
<comment type="caution">
    <text evidence="1">The sequence shown here is derived from an EMBL/GenBank/DDBJ whole genome shotgun (WGS) entry which is preliminary data.</text>
</comment>
<evidence type="ECO:0000313" key="2">
    <source>
        <dbReference type="Proteomes" id="UP000887116"/>
    </source>
</evidence>
<organism evidence="1 2">
    <name type="scientific">Trichonephila clavata</name>
    <name type="common">Joro spider</name>
    <name type="synonym">Nephila clavata</name>
    <dbReference type="NCBI Taxonomy" id="2740835"/>
    <lineage>
        <taxon>Eukaryota</taxon>
        <taxon>Metazoa</taxon>
        <taxon>Ecdysozoa</taxon>
        <taxon>Arthropoda</taxon>
        <taxon>Chelicerata</taxon>
        <taxon>Arachnida</taxon>
        <taxon>Araneae</taxon>
        <taxon>Araneomorphae</taxon>
        <taxon>Entelegynae</taxon>
        <taxon>Araneoidea</taxon>
        <taxon>Nephilidae</taxon>
        <taxon>Trichonephila</taxon>
    </lineage>
</organism>
<dbReference type="AlphaFoldDB" id="A0A8X6LS04"/>
<dbReference type="EMBL" id="BMAO01037548">
    <property type="protein sequence ID" value="GFR18547.1"/>
    <property type="molecule type" value="Genomic_DNA"/>
</dbReference>
<gene>
    <name evidence="1" type="ORF">TNCT_87751</name>
</gene>
<sequence>MNARFYGNGVYYVLHNDSTNKENVTLDGFCRQHPTISIPFVILGTFSMSEPMEAFVRNTKLDVQKLIKEINGEDPIEGLERIKVSG</sequence>
<evidence type="ECO:0000313" key="1">
    <source>
        <dbReference type="EMBL" id="GFR18547.1"/>
    </source>
</evidence>
<proteinExistence type="predicted"/>
<protein>
    <submittedName>
        <fullName evidence="1">Uncharacterized protein</fullName>
    </submittedName>
</protein>